<name>A0A5C8HTP6_9MICO</name>
<proteinExistence type="predicted"/>
<evidence type="ECO:0000313" key="1">
    <source>
        <dbReference type="EMBL" id="TXK09389.1"/>
    </source>
</evidence>
<protein>
    <submittedName>
        <fullName evidence="1">Uncharacterized protein</fullName>
    </submittedName>
</protein>
<dbReference type="EMBL" id="VRSV01000002">
    <property type="protein sequence ID" value="TXK09389.1"/>
    <property type="molecule type" value="Genomic_DNA"/>
</dbReference>
<gene>
    <name evidence="1" type="ORF">FVP77_10635</name>
</gene>
<sequence length="104" mass="11504">MNDAPGTRAEDVLEARLDRAKMPTALRWGRNALAFAVSTVSGGAGDDLLPGLDLVVSRRDTGAEVLRVRAGQFEEAGHLLEHTWRDLATMTVEEFVRSWRLIDE</sequence>
<accession>A0A5C8HTP6</accession>
<reference evidence="1 2" key="1">
    <citation type="submission" date="2019-08" db="EMBL/GenBank/DDBJ databases">
        <authorList>
            <person name="Dong K."/>
        </authorList>
    </citation>
    <scope>NUCLEOTIDE SEQUENCE [LARGE SCALE GENOMIC DNA]</scope>
    <source>
        <strain evidence="1 2">JCM14558</strain>
    </source>
</reference>
<dbReference type="Proteomes" id="UP000321034">
    <property type="component" value="Unassembled WGS sequence"/>
</dbReference>
<comment type="caution">
    <text evidence="1">The sequence shown here is derived from an EMBL/GenBank/DDBJ whole genome shotgun (WGS) entry which is preliminary data.</text>
</comment>
<dbReference type="RefSeq" id="WP_147894606.1">
    <property type="nucleotide sequence ID" value="NZ_BAAANR010000001.1"/>
</dbReference>
<dbReference type="OrthoDB" id="5124616at2"/>
<keyword evidence="2" id="KW-1185">Reference proteome</keyword>
<dbReference type="AlphaFoldDB" id="A0A5C8HTP6"/>
<organism evidence="1 2">
    <name type="scientific">Microbacterium hatanonis</name>
    <dbReference type="NCBI Taxonomy" id="404366"/>
    <lineage>
        <taxon>Bacteria</taxon>
        <taxon>Bacillati</taxon>
        <taxon>Actinomycetota</taxon>
        <taxon>Actinomycetes</taxon>
        <taxon>Micrococcales</taxon>
        <taxon>Microbacteriaceae</taxon>
        <taxon>Microbacterium</taxon>
    </lineage>
</organism>
<evidence type="ECO:0000313" key="2">
    <source>
        <dbReference type="Proteomes" id="UP000321034"/>
    </source>
</evidence>